<keyword evidence="3" id="KW-1185">Reference proteome</keyword>
<name>A0ABU6ZWJ6_9FABA</name>
<dbReference type="Proteomes" id="UP001341840">
    <property type="component" value="Unassembled WGS sequence"/>
</dbReference>
<gene>
    <name evidence="2" type="ORF">PIB30_103102</name>
</gene>
<organism evidence="2 3">
    <name type="scientific">Stylosanthes scabra</name>
    <dbReference type="NCBI Taxonomy" id="79078"/>
    <lineage>
        <taxon>Eukaryota</taxon>
        <taxon>Viridiplantae</taxon>
        <taxon>Streptophyta</taxon>
        <taxon>Embryophyta</taxon>
        <taxon>Tracheophyta</taxon>
        <taxon>Spermatophyta</taxon>
        <taxon>Magnoliopsida</taxon>
        <taxon>eudicotyledons</taxon>
        <taxon>Gunneridae</taxon>
        <taxon>Pentapetalae</taxon>
        <taxon>rosids</taxon>
        <taxon>fabids</taxon>
        <taxon>Fabales</taxon>
        <taxon>Fabaceae</taxon>
        <taxon>Papilionoideae</taxon>
        <taxon>50 kb inversion clade</taxon>
        <taxon>dalbergioids sensu lato</taxon>
        <taxon>Dalbergieae</taxon>
        <taxon>Pterocarpus clade</taxon>
        <taxon>Stylosanthes</taxon>
    </lineage>
</organism>
<evidence type="ECO:0000313" key="2">
    <source>
        <dbReference type="EMBL" id="MED6226378.1"/>
    </source>
</evidence>
<evidence type="ECO:0000256" key="1">
    <source>
        <dbReference type="SAM" id="Coils"/>
    </source>
</evidence>
<reference evidence="2 3" key="1">
    <citation type="journal article" date="2023" name="Plants (Basel)">
        <title>Bridging the Gap: Combining Genomics and Transcriptomics Approaches to Understand Stylosanthes scabra, an Orphan Legume from the Brazilian Caatinga.</title>
        <authorList>
            <person name="Ferreira-Neto J.R.C."/>
            <person name="da Silva M.D."/>
            <person name="Binneck E."/>
            <person name="de Melo N.F."/>
            <person name="da Silva R.H."/>
            <person name="de Melo A.L.T.M."/>
            <person name="Pandolfi V."/>
            <person name="Bustamante F.O."/>
            <person name="Brasileiro-Vidal A.C."/>
            <person name="Benko-Iseppon A.M."/>
        </authorList>
    </citation>
    <scope>NUCLEOTIDE SEQUENCE [LARGE SCALE GENOMIC DNA]</scope>
    <source>
        <tissue evidence="2">Leaves</tissue>
    </source>
</reference>
<accession>A0ABU6ZWJ6</accession>
<evidence type="ECO:0008006" key="4">
    <source>
        <dbReference type="Google" id="ProtNLM"/>
    </source>
</evidence>
<sequence>MKSTEPRLTAADEWENRCAKLNGYLKALNLLKIEAKREKVEAERLKLKAEDDLKSVSDNLKVLEREKNLEAERRRDREAELDQEIQDLQKLVSDDKARADKAEASLAESERGCEELVQMAQDSVAATERALKAQVSLLLPNFNVS</sequence>
<comment type="caution">
    <text evidence="2">The sequence shown here is derived from an EMBL/GenBank/DDBJ whole genome shotgun (WGS) entry which is preliminary data.</text>
</comment>
<keyword evidence="1" id="KW-0175">Coiled coil</keyword>
<evidence type="ECO:0000313" key="3">
    <source>
        <dbReference type="Proteomes" id="UP001341840"/>
    </source>
</evidence>
<protein>
    <recommendedName>
        <fullName evidence="4">Tropomyosin</fullName>
    </recommendedName>
</protein>
<dbReference type="EMBL" id="JASCZI010275149">
    <property type="protein sequence ID" value="MED6226378.1"/>
    <property type="molecule type" value="Genomic_DNA"/>
</dbReference>
<proteinExistence type="predicted"/>
<feature type="coiled-coil region" evidence="1">
    <location>
        <begin position="25"/>
        <end position="105"/>
    </location>
</feature>